<dbReference type="Pfam" id="PF02638">
    <property type="entry name" value="GHL10"/>
    <property type="match status" value="1"/>
</dbReference>
<evidence type="ECO:0000259" key="2">
    <source>
        <dbReference type="Pfam" id="PF02638"/>
    </source>
</evidence>
<dbReference type="InterPro" id="IPR003790">
    <property type="entry name" value="GHL10"/>
</dbReference>
<dbReference type="InterPro" id="IPR017853">
    <property type="entry name" value="GH"/>
</dbReference>
<dbReference type="STRING" id="1173022.Cri9333_3072"/>
<evidence type="ECO:0000313" key="4">
    <source>
        <dbReference type="Proteomes" id="UP000010472"/>
    </source>
</evidence>
<sequence>MSTGISKSLTKQRFMEASLKILPSAQRLNRSLVAALLTSSMLTQCWFPKPASAQTTTYCRFTQQAISEKENLLKVALKGNQDNQKRYKTLLKQHAEDLRQCRSQTWPNTQATWVRLYPCDSRPGAMDKLLDRIVNMGYNKVYVEVFGDSQVLLPAGDNPTPWPSVVRTPGSEKVDLLAQVIEKGRERGLQVYAWMFSMNFGYTYALRPDKDSVLARNGKGQKALLSFSDGMQVFIDPYNVQAKKDYYQLVQAFVKRRPDGILFDYIRYPRGEGTDSVVTKVQDLWIYGNSARQALYGRALNYKGRVLIERFLNNGVITAGDIQAVDQLYPQEGSPSWQGRNPPPNEMLATPAQRQPLLQWELWQLSVAHAVQGILDFVNLAMQPAQKQGIKTGTVFFPEANQGVGQVGYDSRLQPWERFSSSIEWHPMVYATCGNSNCIEDQVKRVLKRAPAGTKVEPVLAGMWGKSVNNRPSLEVQMQGIRQATPQVNSLSHFAFSWQDPEFDRERKACRL</sequence>
<evidence type="ECO:0000256" key="1">
    <source>
        <dbReference type="ARBA" id="ARBA00022729"/>
    </source>
</evidence>
<dbReference type="HOGENOM" id="CLU_039913_0_0_3"/>
<keyword evidence="4" id="KW-1185">Reference proteome</keyword>
<organism evidence="3 4">
    <name type="scientific">Crinalium epipsammum PCC 9333</name>
    <dbReference type="NCBI Taxonomy" id="1173022"/>
    <lineage>
        <taxon>Bacteria</taxon>
        <taxon>Bacillati</taxon>
        <taxon>Cyanobacteriota</taxon>
        <taxon>Cyanophyceae</taxon>
        <taxon>Gomontiellales</taxon>
        <taxon>Gomontiellaceae</taxon>
        <taxon>Crinalium</taxon>
    </lineage>
</organism>
<dbReference type="KEGG" id="cep:Cri9333_3072"/>
<dbReference type="Gene3D" id="3.20.20.80">
    <property type="entry name" value="Glycosidases"/>
    <property type="match status" value="1"/>
</dbReference>
<dbReference type="SUPFAM" id="SSF51445">
    <property type="entry name" value="(Trans)glycosidases"/>
    <property type="match status" value="1"/>
</dbReference>
<dbReference type="eggNOG" id="COG1649">
    <property type="taxonomic scope" value="Bacteria"/>
</dbReference>
<feature type="domain" description="Glycosyl hydrolase-like 10" evidence="2">
    <location>
        <begin position="128"/>
        <end position="276"/>
    </location>
</feature>
<protein>
    <recommendedName>
        <fullName evidence="2">Glycosyl hydrolase-like 10 domain-containing protein</fullName>
    </recommendedName>
</protein>
<reference evidence="3 4" key="1">
    <citation type="submission" date="2012-06" db="EMBL/GenBank/DDBJ databases">
        <title>Finished chromosome of genome of Crinalium epipsammum PCC 9333.</title>
        <authorList>
            <consortium name="US DOE Joint Genome Institute"/>
            <person name="Gugger M."/>
            <person name="Coursin T."/>
            <person name="Rippka R."/>
            <person name="Tandeau De Marsac N."/>
            <person name="Huntemann M."/>
            <person name="Wei C.-L."/>
            <person name="Han J."/>
            <person name="Detter J.C."/>
            <person name="Han C."/>
            <person name="Tapia R."/>
            <person name="Davenport K."/>
            <person name="Daligault H."/>
            <person name="Erkkila T."/>
            <person name="Gu W."/>
            <person name="Munk A.C.C."/>
            <person name="Teshima H."/>
            <person name="Xu Y."/>
            <person name="Chain P."/>
            <person name="Chen A."/>
            <person name="Krypides N."/>
            <person name="Mavromatis K."/>
            <person name="Markowitz V."/>
            <person name="Szeto E."/>
            <person name="Ivanova N."/>
            <person name="Mikhailova N."/>
            <person name="Ovchinnikova G."/>
            <person name="Pagani I."/>
            <person name="Pati A."/>
            <person name="Goodwin L."/>
            <person name="Peters L."/>
            <person name="Pitluck S."/>
            <person name="Woyke T."/>
            <person name="Kerfeld C."/>
        </authorList>
    </citation>
    <scope>NUCLEOTIDE SEQUENCE [LARGE SCALE GENOMIC DNA]</scope>
    <source>
        <strain evidence="3 4">PCC 9333</strain>
    </source>
</reference>
<dbReference type="Proteomes" id="UP000010472">
    <property type="component" value="Chromosome"/>
</dbReference>
<dbReference type="RefSeq" id="WP_015204019.1">
    <property type="nucleotide sequence ID" value="NC_019753.1"/>
</dbReference>
<accession>K9W111</accession>
<keyword evidence="1" id="KW-0732">Signal</keyword>
<dbReference type="AlphaFoldDB" id="K9W111"/>
<proteinExistence type="predicted"/>
<dbReference type="InterPro" id="IPR052177">
    <property type="entry name" value="Divisome_Glycosyl_Hydrolase"/>
</dbReference>
<dbReference type="EMBL" id="CP003620">
    <property type="protein sequence ID" value="AFZ13911.1"/>
    <property type="molecule type" value="Genomic_DNA"/>
</dbReference>
<name>K9W111_9CYAN</name>
<dbReference type="PANTHER" id="PTHR43405:SF1">
    <property type="entry name" value="GLYCOSYL HYDROLASE DIGH"/>
    <property type="match status" value="1"/>
</dbReference>
<dbReference type="PATRIC" id="fig|1173022.3.peg.3328"/>
<dbReference type="PANTHER" id="PTHR43405">
    <property type="entry name" value="GLYCOSYL HYDROLASE DIGH"/>
    <property type="match status" value="1"/>
</dbReference>
<evidence type="ECO:0000313" key="3">
    <source>
        <dbReference type="EMBL" id="AFZ13911.1"/>
    </source>
</evidence>
<gene>
    <name evidence="3" type="ORF">Cri9333_3072</name>
</gene>